<dbReference type="Pfam" id="PF05368">
    <property type="entry name" value="NmrA"/>
    <property type="match status" value="1"/>
</dbReference>
<gene>
    <name evidence="5" type="ORF">CD116_04120</name>
    <name evidence="4" type="ORF">ILQ21_11480</name>
</gene>
<evidence type="ECO:0000313" key="4">
    <source>
        <dbReference type="EMBL" id="MBE2129667.1"/>
    </source>
</evidence>
<feature type="domain" description="NmrA-like" evidence="3">
    <location>
        <begin position="6"/>
        <end position="288"/>
    </location>
</feature>
<dbReference type="Proteomes" id="UP000596960">
    <property type="component" value="Unassembled WGS sequence"/>
</dbReference>
<evidence type="ECO:0000256" key="1">
    <source>
        <dbReference type="ARBA" id="ARBA00006328"/>
    </source>
</evidence>
<organism evidence="5 6">
    <name type="scientific">Staphylococcus schweitzeri</name>
    <dbReference type="NCBI Taxonomy" id="1654388"/>
    <lineage>
        <taxon>Bacteria</taxon>
        <taxon>Bacillati</taxon>
        <taxon>Bacillota</taxon>
        <taxon>Bacilli</taxon>
        <taxon>Bacillales</taxon>
        <taxon>Staphylococcaceae</taxon>
        <taxon>Staphylococcus</taxon>
    </lineage>
</organism>
<comment type="similarity">
    <text evidence="1">Belongs to the NmrA-type oxidoreductase family.</text>
</comment>
<keyword evidence="7" id="KW-1185">Reference proteome</keyword>
<dbReference type="Gene3D" id="3.90.25.10">
    <property type="entry name" value="UDP-galactose 4-epimerase, domain 1"/>
    <property type="match status" value="1"/>
</dbReference>
<evidence type="ECO:0000256" key="2">
    <source>
        <dbReference type="ARBA" id="ARBA00022857"/>
    </source>
</evidence>
<accession>A0A2K4AJK1</accession>
<dbReference type="Proteomes" id="UP000236395">
    <property type="component" value="Unassembled WGS sequence"/>
</dbReference>
<dbReference type="SUPFAM" id="SSF51735">
    <property type="entry name" value="NAD(P)-binding Rossmann-fold domains"/>
    <property type="match status" value="1"/>
</dbReference>
<keyword evidence="2" id="KW-0521">NADP</keyword>
<sequence>MNNKIKRLLITGATGTQGGAVISEAIKHGYIIRALVRDKTSDSAKTLKNYGIEIVEGDFDDLNSLEKAMNNMDGVFAMTSPSPKSKEVNMESRQAKNLITIAEKQNIKKFVQTSVARTGDQESFKYWGEGYWSENYWIQKDIIERAVKGSNLKHWTILKPAYMMENWLPYRAKYFFPDLKNNILKSAFNHESTIDLVSAIDIAKFAVKAFKTENVFDKESIEIASESLTIDQIAMEINKHTDKEIEVLTISPDEAIREGISPGIVKSQEWNNLEGYQVDINKTKNYGIKLLSFSEWLNIYKSKLG</sequence>
<dbReference type="InterPro" id="IPR008030">
    <property type="entry name" value="NmrA-like"/>
</dbReference>
<dbReference type="InterPro" id="IPR051164">
    <property type="entry name" value="NmrA-like_oxidored"/>
</dbReference>
<dbReference type="RefSeq" id="WP_047551505.1">
    <property type="nucleotide sequence ID" value="NZ_CBCSFW010000006.1"/>
</dbReference>
<dbReference type="Gene3D" id="3.40.50.720">
    <property type="entry name" value="NAD(P)-binding Rossmann-like Domain"/>
    <property type="match status" value="1"/>
</dbReference>
<dbReference type="GeneID" id="98346515"/>
<dbReference type="EMBL" id="JADAMT010000019">
    <property type="protein sequence ID" value="MBE2129667.1"/>
    <property type="molecule type" value="Genomic_DNA"/>
</dbReference>
<dbReference type="EMBL" id="PPQS01000020">
    <property type="protein sequence ID" value="PNZ50271.1"/>
    <property type="molecule type" value="Genomic_DNA"/>
</dbReference>
<reference evidence="4 7" key="2">
    <citation type="submission" date="2020-10" db="EMBL/GenBank/DDBJ databases">
        <title>Phenotypic and genomic profiling of Staphylococcus argenteus in Canada and the United States and recommendations for clinical result reporting.</title>
        <authorList>
            <person name="Eshaghi A."/>
            <person name="Bommersbach C."/>
            <person name="Zitterman S."/>
            <person name="Burnham C.-A.D."/>
            <person name="Patel R."/>
            <person name="Schuetz A.N."/>
            <person name="Patel S.N."/>
            <person name="Kus J.V."/>
        </authorList>
    </citation>
    <scope>NUCLEOTIDE SEQUENCE [LARGE SCALE GENOMIC DNA]</scope>
    <source>
        <strain evidence="4 7">DSM 28300</strain>
    </source>
</reference>
<reference evidence="5 6" key="1">
    <citation type="submission" date="2017-08" db="EMBL/GenBank/DDBJ databases">
        <title>Draft genome sequences of 64 type strains of genus Staph aureus.</title>
        <authorList>
            <person name="Cole K."/>
            <person name="Golubchik T."/>
            <person name="Russell J."/>
            <person name="Foster D."/>
            <person name="Llewelyn M."/>
            <person name="Wilson D."/>
            <person name="Crook D."/>
            <person name="Paul J."/>
        </authorList>
    </citation>
    <scope>NUCLEOTIDE SEQUENCE [LARGE SCALE GENOMIC DNA]</scope>
    <source>
        <strain evidence="5 6">DSM 28300</strain>
    </source>
</reference>
<proteinExistence type="inferred from homology"/>
<name>A0A2K4AJK1_9STAP</name>
<dbReference type="PANTHER" id="PTHR42748:SF7">
    <property type="entry name" value="NMRA LIKE REDOX SENSOR 1-RELATED"/>
    <property type="match status" value="1"/>
</dbReference>
<dbReference type="AlphaFoldDB" id="A0A2K4AJK1"/>
<comment type="caution">
    <text evidence="5">The sequence shown here is derived from an EMBL/GenBank/DDBJ whole genome shotgun (WGS) entry which is preliminary data.</text>
</comment>
<evidence type="ECO:0000313" key="5">
    <source>
        <dbReference type="EMBL" id="PNZ50271.1"/>
    </source>
</evidence>
<evidence type="ECO:0000259" key="3">
    <source>
        <dbReference type="Pfam" id="PF05368"/>
    </source>
</evidence>
<dbReference type="PANTHER" id="PTHR42748">
    <property type="entry name" value="NITROGEN METABOLITE REPRESSION PROTEIN NMRA FAMILY MEMBER"/>
    <property type="match status" value="1"/>
</dbReference>
<evidence type="ECO:0000313" key="6">
    <source>
        <dbReference type="Proteomes" id="UP000236395"/>
    </source>
</evidence>
<dbReference type="InterPro" id="IPR036291">
    <property type="entry name" value="NAD(P)-bd_dom_sf"/>
</dbReference>
<protein>
    <submittedName>
        <fullName evidence="4">NmrA family NAD(P)-binding protein</fullName>
    </submittedName>
    <submittedName>
        <fullName evidence="5">NmrA/HSCARG family protein</fullName>
    </submittedName>
</protein>
<evidence type="ECO:0000313" key="7">
    <source>
        <dbReference type="Proteomes" id="UP000596960"/>
    </source>
</evidence>